<feature type="domain" description="ABM" evidence="1">
    <location>
        <begin position="1"/>
        <end position="74"/>
    </location>
</feature>
<dbReference type="GO" id="GO:0004497">
    <property type="term" value="F:monooxygenase activity"/>
    <property type="evidence" value="ECO:0007669"/>
    <property type="project" value="UniProtKB-KW"/>
</dbReference>
<dbReference type="SUPFAM" id="SSF54909">
    <property type="entry name" value="Dimeric alpha+beta barrel"/>
    <property type="match status" value="1"/>
</dbReference>
<accession>A0A3A4FBM7</accession>
<sequence>MILIVVKFEVKPELADQWPEITRDFTVATRAEPGNKWFEWSRSLDNPNEYVLVEAFDDDGAAPHVNSDHFQTATAEGSPMHQALVSTPKIISRQVEGEGWEEMGEMKVG</sequence>
<name>A0A3A4FBM7_9MICC</name>
<dbReference type="InterPro" id="IPR050744">
    <property type="entry name" value="AI-2_Isomerase_LsrG"/>
</dbReference>
<dbReference type="EMBL" id="QYZP01000001">
    <property type="protein sequence ID" value="RJN32517.1"/>
    <property type="molecule type" value="Genomic_DNA"/>
</dbReference>
<dbReference type="Gene3D" id="3.30.70.100">
    <property type="match status" value="1"/>
</dbReference>
<keyword evidence="2" id="KW-0503">Monooxygenase</keyword>
<proteinExistence type="predicted"/>
<dbReference type="InterPro" id="IPR011008">
    <property type="entry name" value="Dimeric_a/b-barrel"/>
</dbReference>
<evidence type="ECO:0000313" key="2">
    <source>
        <dbReference type="EMBL" id="RJN32517.1"/>
    </source>
</evidence>
<dbReference type="Pfam" id="PF03992">
    <property type="entry name" value="ABM"/>
    <property type="match status" value="1"/>
</dbReference>
<dbReference type="AlphaFoldDB" id="A0A3A4FBM7"/>
<organism evidence="2 3">
    <name type="scientific">Nesterenkonia natronophila</name>
    <dbReference type="NCBI Taxonomy" id="2174932"/>
    <lineage>
        <taxon>Bacteria</taxon>
        <taxon>Bacillati</taxon>
        <taxon>Actinomycetota</taxon>
        <taxon>Actinomycetes</taxon>
        <taxon>Micrococcales</taxon>
        <taxon>Micrococcaceae</taxon>
        <taxon>Nesterenkonia</taxon>
    </lineage>
</organism>
<reference evidence="2 3" key="1">
    <citation type="submission" date="2018-09" db="EMBL/GenBank/DDBJ databases">
        <title>Nesterenkonia natronophila sp. nov., an alkaliphilic actinobacteriume isolated from a soda lake, and emended description of the genus Nesterenkonia.</title>
        <authorList>
            <person name="Menes R.J."/>
            <person name="Iriarte A."/>
        </authorList>
    </citation>
    <scope>NUCLEOTIDE SEQUENCE [LARGE SCALE GENOMIC DNA]</scope>
    <source>
        <strain evidence="2 3">M8</strain>
    </source>
</reference>
<gene>
    <name evidence="2" type="ORF">D3250_01340</name>
</gene>
<dbReference type="OrthoDB" id="8452260at2"/>
<protein>
    <submittedName>
        <fullName evidence="2">Antibiotic biosynthesis monooxygenase</fullName>
    </submittedName>
</protein>
<evidence type="ECO:0000313" key="3">
    <source>
        <dbReference type="Proteomes" id="UP000266615"/>
    </source>
</evidence>
<dbReference type="PANTHER" id="PTHR33336:SF3">
    <property type="entry name" value="ABM DOMAIN-CONTAINING PROTEIN"/>
    <property type="match status" value="1"/>
</dbReference>
<dbReference type="PANTHER" id="PTHR33336">
    <property type="entry name" value="QUINOL MONOOXYGENASE YGIN-RELATED"/>
    <property type="match status" value="1"/>
</dbReference>
<keyword evidence="2" id="KW-0560">Oxidoreductase</keyword>
<evidence type="ECO:0000259" key="1">
    <source>
        <dbReference type="Pfam" id="PF03992"/>
    </source>
</evidence>
<dbReference type="RefSeq" id="WP_119901563.1">
    <property type="nucleotide sequence ID" value="NZ_QYZP01000001.1"/>
</dbReference>
<dbReference type="InterPro" id="IPR007138">
    <property type="entry name" value="ABM_dom"/>
</dbReference>
<keyword evidence="3" id="KW-1185">Reference proteome</keyword>
<dbReference type="Proteomes" id="UP000266615">
    <property type="component" value="Unassembled WGS sequence"/>
</dbReference>
<comment type="caution">
    <text evidence="2">The sequence shown here is derived from an EMBL/GenBank/DDBJ whole genome shotgun (WGS) entry which is preliminary data.</text>
</comment>